<keyword evidence="3" id="KW-0433">Leucine-rich repeat</keyword>
<dbReference type="Pfam" id="PF13855">
    <property type="entry name" value="LRR_8"/>
    <property type="match status" value="1"/>
</dbReference>
<evidence type="ECO:0000259" key="13">
    <source>
        <dbReference type="PROSITE" id="PS50104"/>
    </source>
</evidence>
<keyword evidence="15" id="KW-1185">Reference proteome</keyword>
<dbReference type="Gene3D" id="3.40.50.10140">
    <property type="entry name" value="Toll/interleukin-1 receptor homology (TIR) domain"/>
    <property type="match status" value="1"/>
</dbReference>
<feature type="transmembrane region" description="Helical" evidence="11">
    <location>
        <begin position="488"/>
        <end position="510"/>
    </location>
</feature>
<gene>
    <name evidence="14" type="ORF">KUTeg_018086</name>
</gene>
<feature type="signal peptide" evidence="12">
    <location>
        <begin position="1"/>
        <end position="32"/>
    </location>
</feature>
<comment type="caution">
    <text evidence="14">The sequence shown here is derived from an EMBL/GenBank/DDBJ whole genome shotgun (WGS) entry which is preliminary data.</text>
</comment>
<reference evidence="14 15" key="1">
    <citation type="submission" date="2022-12" db="EMBL/GenBank/DDBJ databases">
        <title>Chromosome-level genome of Tegillarca granosa.</title>
        <authorList>
            <person name="Kim J."/>
        </authorList>
    </citation>
    <scope>NUCLEOTIDE SEQUENCE [LARGE SCALE GENOMIC DNA]</scope>
    <source>
        <strain evidence="14">Teg-2019</strain>
        <tissue evidence="14">Adductor muscle</tissue>
    </source>
</reference>
<evidence type="ECO:0000256" key="4">
    <source>
        <dbReference type="ARBA" id="ARBA00022692"/>
    </source>
</evidence>
<keyword evidence="9" id="KW-0675">Receptor</keyword>
<dbReference type="EMBL" id="JARBDR010000903">
    <property type="protein sequence ID" value="KAJ8304503.1"/>
    <property type="molecule type" value="Genomic_DNA"/>
</dbReference>
<dbReference type="Proteomes" id="UP001217089">
    <property type="component" value="Unassembled WGS sequence"/>
</dbReference>
<evidence type="ECO:0000313" key="15">
    <source>
        <dbReference type="Proteomes" id="UP001217089"/>
    </source>
</evidence>
<dbReference type="Pfam" id="PF01582">
    <property type="entry name" value="TIR"/>
    <property type="match status" value="1"/>
</dbReference>
<dbReference type="SMART" id="SM00369">
    <property type="entry name" value="LRR_TYP"/>
    <property type="match status" value="5"/>
</dbReference>
<proteinExistence type="inferred from homology"/>
<dbReference type="PROSITE" id="PS50104">
    <property type="entry name" value="TIR"/>
    <property type="match status" value="1"/>
</dbReference>
<evidence type="ECO:0000256" key="2">
    <source>
        <dbReference type="ARBA" id="ARBA00009634"/>
    </source>
</evidence>
<evidence type="ECO:0000256" key="1">
    <source>
        <dbReference type="ARBA" id="ARBA00004479"/>
    </source>
</evidence>
<accession>A0ABQ9EGU4</accession>
<dbReference type="SMART" id="SM00082">
    <property type="entry name" value="LRRCT"/>
    <property type="match status" value="2"/>
</dbReference>
<evidence type="ECO:0000256" key="11">
    <source>
        <dbReference type="SAM" id="Phobius"/>
    </source>
</evidence>
<dbReference type="InterPro" id="IPR000157">
    <property type="entry name" value="TIR_dom"/>
</dbReference>
<dbReference type="SUPFAM" id="SSF52058">
    <property type="entry name" value="L domain-like"/>
    <property type="match status" value="1"/>
</dbReference>
<evidence type="ECO:0000256" key="9">
    <source>
        <dbReference type="ARBA" id="ARBA00023170"/>
    </source>
</evidence>
<comment type="similarity">
    <text evidence="2">Belongs to the Toll-like receptor family.</text>
</comment>
<feature type="domain" description="TIR" evidence="13">
    <location>
        <begin position="541"/>
        <end position="683"/>
    </location>
</feature>
<evidence type="ECO:0000256" key="3">
    <source>
        <dbReference type="ARBA" id="ARBA00022614"/>
    </source>
</evidence>
<comment type="subcellular location">
    <subcellularLocation>
        <location evidence="1">Membrane</location>
        <topology evidence="1">Single-pass type I membrane protein</topology>
    </subcellularLocation>
</comment>
<evidence type="ECO:0000256" key="5">
    <source>
        <dbReference type="ARBA" id="ARBA00022729"/>
    </source>
</evidence>
<evidence type="ECO:0000256" key="8">
    <source>
        <dbReference type="ARBA" id="ARBA00023136"/>
    </source>
</evidence>
<evidence type="ECO:0000256" key="6">
    <source>
        <dbReference type="ARBA" id="ARBA00022737"/>
    </source>
</evidence>
<dbReference type="PANTHER" id="PTHR24365:SF541">
    <property type="entry name" value="PROTEIN TOLL-RELATED"/>
    <property type="match status" value="1"/>
</dbReference>
<keyword evidence="10" id="KW-0325">Glycoprotein</keyword>
<evidence type="ECO:0000256" key="10">
    <source>
        <dbReference type="ARBA" id="ARBA00023180"/>
    </source>
</evidence>
<protein>
    <recommendedName>
        <fullName evidence="13">TIR domain-containing protein</fullName>
    </recommendedName>
</protein>
<evidence type="ECO:0000256" key="7">
    <source>
        <dbReference type="ARBA" id="ARBA00022989"/>
    </source>
</evidence>
<keyword evidence="8 11" id="KW-0472">Membrane</keyword>
<keyword evidence="4 11" id="KW-0812">Transmembrane</keyword>
<organism evidence="14 15">
    <name type="scientific">Tegillarca granosa</name>
    <name type="common">Malaysian cockle</name>
    <name type="synonym">Anadara granosa</name>
    <dbReference type="NCBI Taxonomy" id="220873"/>
    <lineage>
        <taxon>Eukaryota</taxon>
        <taxon>Metazoa</taxon>
        <taxon>Spiralia</taxon>
        <taxon>Lophotrochozoa</taxon>
        <taxon>Mollusca</taxon>
        <taxon>Bivalvia</taxon>
        <taxon>Autobranchia</taxon>
        <taxon>Pteriomorphia</taxon>
        <taxon>Arcoida</taxon>
        <taxon>Arcoidea</taxon>
        <taxon>Arcidae</taxon>
        <taxon>Tegillarca</taxon>
    </lineage>
</organism>
<dbReference type="PROSITE" id="PS51450">
    <property type="entry name" value="LRR"/>
    <property type="match status" value="1"/>
</dbReference>
<dbReference type="Gene3D" id="3.80.10.10">
    <property type="entry name" value="Ribonuclease Inhibitor"/>
    <property type="match status" value="3"/>
</dbReference>
<dbReference type="InterPro" id="IPR000483">
    <property type="entry name" value="Cys-rich_flank_reg_C"/>
</dbReference>
<dbReference type="InterPro" id="IPR003591">
    <property type="entry name" value="Leu-rich_rpt_typical-subtyp"/>
</dbReference>
<evidence type="ECO:0000256" key="12">
    <source>
        <dbReference type="SAM" id="SignalP"/>
    </source>
</evidence>
<keyword evidence="6" id="KW-0677">Repeat</keyword>
<feature type="chain" id="PRO_5045634537" description="TIR domain-containing protein" evidence="12">
    <location>
        <begin position="33"/>
        <end position="688"/>
    </location>
</feature>
<name>A0ABQ9EGU4_TEGGR</name>
<sequence>MTKQNFATKNIFKTEMLLAVCIFLLIPVEVSATCVVNAGVIDCTGGTLGTTIVTNATFDNYPPNVTAIHLSNNDIEYISSNTFDKFYNLLDLNISHNNITYLEPNVLEYKRKLETFDASFNKIEKLPNNLFRDTFSLINIDLKVNNIRDIEPNVFHKNLINLQNVNLSNNSLTYFEPWPYIPEVPYNDHIDLIFDLRNNLIFSFKNSMNWTYNLREPYEYQVYLQNNNITKYKDDMILQYHPGYTGDVLTEFLTYYINFTGNPVICDCEVYNLVSRLHNSFFLYLRVDSYRYRCGSPSHLASQDFFHNIELSEFVCNKTDKCPPGCVCQERPHINAMVVNCTGTGLTTLPEELPEERFGRIHLHLDNNNIQHFTRKNYTSKIVNLTISNNKLSYFSSDARTSMKNLAYLDISGNSLSFVPKEMQSMSFDKTIVTGNPFQCDCNMTWMKEWINVSPGATDRDIECNFDGKYKKIRDITRELLLCTFEGIAIGLSIGLGSLLAVVIGVAITAKRCPYETKVLVFRFFGIHPRDKYKVDTDTNKEHDVYISFDIEDIQVRQWVKTVFLKKLEEESKRKYKIFCPGRDGSVGDDEATDLITNMNKSRRIVILLSPGYFEQQMRIFESDQAEVEHNATGDANCRVIYLLWNYRMKKNLEQEPWKSRAEGKRILCPDDKFFWHKMRYELPFKTV</sequence>
<dbReference type="InterPro" id="IPR032675">
    <property type="entry name" value="LRR_dom_sf"/>
</dbReference>
<evidence type="ECO:0000313" key="14">
    <source>
        <dbReference type="EMBL" id="KAJ8304503.1"/>
    </source>
</evidence>
<dbReference type="SMART" id="SM00255">
    <property type="entry name" value="TIR"/>
    <property type="match status" value="1"/>
</dbReference>
<dbReference type="SUPFAM" id="SSF52200">
    <property type="entry name" value="Toll/Interleukin receptor TIR domain"/>
    <property type="match status" value="1"/>
</dbReference>
<dbReference type="PRINTS" id="PR01537">
    <property type="entry name" value="INTRLKN1R1F"/>
</dbReference>
<dbReference type="PANTHER" id="PTHR24365">
    <property type="entry name" value="TOLL-LIKE RECEPTOR"/>
    <property type="match status" value="1"/>
</dbReference>
<dbReference type="InterPro" id="IPR001611">
    <property type="entry name" value="Leu-rich_rpt"/>
</dbReference>
<dbReference type="InterPro" id="IPR035897">
    <property type="entry name" value="Toll_tir_struct_dom_sf"/>
</dbReference>
<keyword evidence="5 12" id="KW-0732">Signal</keyword>
<keyword evidence="7 11" id="KW-1133">Transmembrane helix</keyword>